<feature type="domain" description="Phosphodiester glycosidase" evidence="2">
    <location>
        <begin position="243"/>
        <end position="404"/>
    </location>
</feature>
<gene>
    <name evidence="3" type="ORF">ICC18_29515</name>
</gene>
<organism evidence="3 4">
    <name type="scientific">Paenibacillus sedimenti</name>
    <dbReference type="NCBI Taxonomy" id="2770274"/>
    <lineage>
        <taxon>Bacteria</taxon>
        <taxon>Bacillati</taxon>
        <taxon>Bacillota</taxon>
        <taxon>Bacilli</taxon>
        <taxon>Bacillales</taxon>
        <taxon>Paenibacillaceae</taxon>
        <taxon>Paenibacillus</taxon>
    </lineage>
</organism>
<dbReference type="Pfam" id="PF09992">
    <property type="entry name" value="NAGPA"/>
    <property type="match status" value="1"/>
</dbReference>
<dbReference type="PANTHER" id="PTHR40446:SF2">
    <property type="entry name" value="N-ACETYLGLUCOSAMINE-1-PHOSPHODIESTER ALPHA-N-ACETYLGLUCOSAMINIDASE"/>
    <property type="match status" value="1"/>
</dbReference>
<dbReference type="InterPro" id="IPR018711">
    <property type="entry name" value="NAGPA"/>
</dbReference>
<evidence type="ECO:0000313" key="3">
    <source>
        <dbReference type="EMBL" id="MBD0384192.1"/>
    </source>
</evidence>
<comment type="caution">
    <text evidence="3">The sequence shown here is derived from an EMBL/GenBank/DDBJ whole genome shotgun (WGS) entry which is preliminary data.</text>
</comment>
<feature type="domain" description="Copper amine oxidase-like N-terminal" evidence="1">
    <location>
        <begin position="762"/>
        <end position="866"/>
    </location>
</feature>
<dbReference type="EMBL" id="JACVVD010000016">
    <property type="protein sequence ID" value="MBD0384192.1"/>
    <property type="molecule type" value="Genomic_DNA"/>
</dbReference>
<dbReference type="AlphaFoldDB" id="A0A926QMY4"/>
<name>A0A926QMY4_9BACL</name>
<keyword evidence="3" id="KW-0378">Hydrolase</keyword>
<keyword evidence="4" id="KW-1185">Reference proteome</keyword>
<proteinExistence type="predicted"/>
<evidence type="ECO:0000259" key="2">
    <source>
        <dbReference type="Pfam" id="PF09992"/>
    </source>
</evidence>
<dbReference type="InterPro" id="IPR012854">
    <property type="entry name" value="Cu_amine_oxidase-like_N"/>
</dbReference>
<accession>A0A926QMY4</accession>
<sequence length="869" mass="94483">MKVQKQLGIGALACALVWQLTVGGTTVFAADPVLTLSSQETITSGAILKNYVWTTTRSNKDVSVNANVIEVDLTNPNVKIDAMAGTKNQFTKNQSVLGMVKDTGAVAGVNGDFFNTQAEGVPEGAQITNGVVMATPAKISGLYSFAITKDNQPIIDIFDFQGTVKAKDGTTFELGGVNKTYYWDDNDVPMIADGLFLYTNAWAMTQRAVDGTHVPTEALIQNGVVKEIAVDTNIKMVAPADGYILRGSGLAREFIVNHLKVGDPVTTKYDMVPHDLSKKYDWKNFKMMIGGNTLLVDEAKPSYFTREIKDFSGYTPRSRTAIGYSKDMKTAYMITSDNNGSSKGMTLPELQQFMIQAGVWRGMVLDGGGSTQMVTRPLGDFDPKLTNKTEYGNQRSVVNGVGIYSTAPKGELKGLILKGQKVIFINESSTYQFKAYDDYYNPIAVDSIIPQWSSSTTNGSFKDNVFTATQPGKTQIVAKSGKGSATMDVEVVGRDQISSMKFSAGSFSLTEGNDFKLPISVTTKSGVTRDLPPTSAKWELSGIKGTITDGVLHVDSAAGSQAAQVIARYDGYSTMVTLPVGQEKVWYDLDKSAVLTTGDKYPAEVVSTVNIAKETNGNKTLDISYDFTKGAGTKAAYARFDGTNGVQIDGEPQFITAKVFGDGSFNWVRAEFVDADGKQQLRSFTENTNWSGWRKVTADISDLKFPVKLKSVYVANPANGQDERASKGKISIDDISFIYKGQIAALPKNSVKLTVNKKQASLNNKAMTLEQAPTIINDNTLVPIRFVTEALGGNVKWDDKERKVTVIRGDKLIDLWIDNPDLLVNGDRVTAEVAPKIMNNVTMVPLRLISEKLGFKVGWEPKNQGITLE</sequence>
<dbReference type="PANTHER" id="PTHR40446">
    <property type="entry name" value="N-ACETYLGLUCOSAMINE-1-PHOSPHODIESTER ALPHA-N-ACETYLGLUCOSAMINIDASE"/>
    <property type="match status" value="1"/>
</dbReference>
<dbReference type="InterPro" id="IPR036582">
    <property type="entry name" value="Mao_N_sf"/>
</dbReference>
<dbReference type="Proteomes" id="UP000650466">
    <property type="component" value="Unassembled WGS sequence"/>
</dbReference>
<evidence type="ECO:0000259" key="1">
    <source>
        <dbReference type="Pfam" id="PF07833"/>
    </source>
</evidence>
<dbReference type="RefSeq" id="WP_188177971.1">
    <property type="nucleotide sequence ID" value="NZ_JACVVD010000016.1"/>
</dbReference>
<dbReference type="Gene3D" id="3.30.457.10">
    <property type="entry name" value="Copper amine oxidase-like, N-terminal domain"/>
    <property type="match status" value="1"/>
</dbReference>
<dbReference type="GO" id="GO:0016798">
    <property type="term" value="F:hydrolase activity, acting on glycosyl bonds"/>
    <property type="evidence" value="ECO:0007669"/>
    <property type="project" value="UniProtKB-KW"/>
</dbReference>
<protein>
    <submittedName>
        <fullName evidence="3">Phosphodiester glycosidase family protein</fullName>
    </submittedName>
</protein>
<dbReference type="Pfam" id="PF07833">
    <property type="entry name" value="Cu_amine_oxidN1"/>
    <property type="match status" value="1"/>
</dbReference>
<dbReference type="SUPFAM" id="SSF55383">
    <property type="entry name" value="Copper amine oxidase, domain N"/>
    <property type="match status" value="1"/>
</dbReference>
<keyword evidence="3" id="KW-0326">Glycosidase</keyword>
<reference evidence="3" key="1">
    <citation type="submission" date="2020-09" db="EMBL/GenBank/DDBJ databases">
        <title>Draft Genome Sequence of Paenibacillus sp. WST5.</title>
        <authorList>
            <person name="Bao Z."/>
        </authorList>
    </citation>
    <scope>NUCLEOTIDE SEQUENCE</scope>
    <source>
        <strain evidence="3">WST5</strain>
    </source>
</reference>
<evidence type="ECO:0000313" key="4">
    <source>
        <dbReference type="Proteomes" id="UP000650466"/>
    </source>
</evidence>